<dbReference type="AlphaFoldDB" id="A0A7K3NK60"/>
<accession>A0A7K3NK60</accession>
<dbReference type="RefSeq" id="WP_163301559.1">
    <property type="nucleotide sequence ID" value="NZ_JAAGRQ010000021.1"/>
</dbReference>
<keyword evidence="2" id="KW-1185">Reference proteome</keyword>
<evidence type="ECO:0000313" key="1">
    <source>
        <dbReference type="EMBL" id="NDY56507.1"/>
    </source>
</evidence>
<gene>
    <name evidence="1" type="ORF">G3N56_07090</name>
</gene>
<dbReference type="PROSITE" id="PS51257">
    <property type="entry name" value="PROKAR_LIPOPROTEIN"/>
    <property type="match status" value="1"/>
</dbReference>
<reference evidence="1 2" key="1">
    <citation type="submission" date="2020-02" db="EMBL/GenBank/DDBJ databases">
        <title>Comparative genomics of sulfur disproportionating microorganisms.</title>
        <authorList>
            <person name="Ward L.M."/>
            <person name="Bertran E."/>
            <person name="Johnston D.T."/>
        </authorList>
    </citation>
    <scope>NUCLEOTIDE SEQUENCE [LARGE SCALE GENOMIC DNA]</scope>
    <source>
        <strain evidence="1 2">DSM 3696</strain>
    </source>
</reference>
<proteinExistence type="predicted"/>
<name>A0A7K3NK60_9BACT</name>
<evidence type="ECO:0008006" key="3">
    <source>
        <dbReference type="Google" id="ProtNLM"/>
    </source>
</evidence>
<dbReference type="EMBL" id="JAAGRQ010000021">
    <property type="protein sequence ID" value="NDY56507.1"/>
    <property type="molecule type" value="Genomic_DNA"/>
</dbReference>
<sequence length="254" mass="27061">MRGRVSVLVVVALALVMVSGCKSSSRRANEIADQTMYQPIVYSDKPGPVLVVIPGEIKSANATYTQKVGANNIADYAELELGQAKFQVLERSDLGPMLQELEIAANLGDATQLKKFKKGKFQATNWLVRFDILKAEPVAEVKTSFDGAWLGAIAGSAVGSATDSWAAGVATGAAVGSVHAHDATGIWIIGMRYKVLDANTGEQKATGYFEDKMEMGSSGGGALGISRSEAKQVTLDTMTQRLVQKCVQDLDKMK</sequence>
<comment type="caution">
    <text evidence="1">The sequence shown here is derived from an EMBL/GenBank/DDBJ whole genome shotgun (WGS) entry which is preliminary data.</text>
</comment>
<protein>
    <recommendedName>
        <fullName evidence="3">Lipoprotein</fullName>
    </recommendedName>
</protein>
<dbReference type="Proteomes" id="UP000469724">
    <property type="component" value="Unassembled WGS sequence"/>
</dbReference>
<evidence type="ECO:0000313" key="2">
    <source>
        <dbReference type="Proteomes" id="UP000469724"/>
    </source>
</evidence>
<organism evidence="1 2">
    <name type="scientific">Desulfolutivibrio sulfodismutans</name>
    <dbReference type="NCBI Taxonomy" id="63561"/>
    <lineage>
        <taxon>Bacteria</taxon>
        <taxon>Pseudomonadati</taxon>
        <taxon>Thermodesulfobacteriota</taxon>
        <taxon>Desulfovibrionia</taxon>
        <taxon>Desulfovibrionales</taxon>
        <taxon>Desulfovibrionaceae</taxon>
        <taxon>Desulfolutivibrio</taxon>
    </lineage>
</organism>